<accession>A0A6C0J1P7</accession>
<dbReference type="AlphaFoldDB" id="A0A6C0J1P7"/>
<evidence type="ECO:0000256" key="1">
    <source>
        <dbReference type="ARBA" id="ARBA00022723"/>
    </source>
</evidence>
<evidence type="ECO:0000313" key="5">
    <source>
        <dbReference type="EMBL" id="QHT97573.1"/>
    </source>
</evidence>
<dbReference type="Gene3D" id="3.30.40.10">
    <property type="entry name" value="Zinc/RING finger domain, C3HC4 (zinc finger)"/>
    <property type="match status" value="1"/>
</dbReference>
<keyword evidence="2" id="KW-0863">Zinc-finger</keyword>
<dbReference type="InterPro" id="IPR001841">
    <property type="entry name" value="Znf_RING"/>
</dbReference>
<reference evidence="5" key="1">
    <citation type="journal article" date="2020" name="Nature">
        <title>Giant virus diversity and host interactions through global metagenomics.</title>
        <authorList>
            <person name="Schulz F."/>
            <person name="Roux S."/>
            <person name="Paez-Espino D."/>
            <person name="Jungbluth S."/>
            <person name="Walsh D.A."/>
            <person name="Denef V.J."/>
            <person name="McMahon K.D."/>
            <person name="Konstantinidis K.T."/>
            <person name="Eloe-Fadrosh E.A."/>
            <person name="Kyrpides N.C."/>
            <person name="Woyke T."/>
        </authorList>
    </citation>
    <scope>NUCLEOTIDE SEQUENCE</scope>
    <source>
        <strain evidence="5">GVMAG-M-3300025138-11</strain>
    </source>
</reference>
<protein>
    <recommendedName>
        <fullName evidence="4">RING-type domain-containing protein</fullName>
    </recommendedName>
</protein>
<dbReference type="GO" id="GO:0008270">
    <property type="term" value="F:zinc ion binding"/>
    <property type="evidence" value="ECO:0007669"/>
    <property type="project" value="UniProtKB-KW"/>
</dbReference>
<dbReference type="InterPro" id="IPR013083">
    <property type="entry name" value="Znf_RING/FYVE/PHD"/>
</dbReference>
<dbReference type="PROSITE" id="PS50089">
    <property type="entry name" value="ZF_RING_2"/>
    <property type="match status" value="1"/>
</dbReference>
<dbReference type="InterPro" id="IPR017907">
    <property type="entry name" value="Znf_RING_CS"/>
</dbReference>
<feature type="domain" description="RING-type" evidence="4">
    <location>
        <begin position="123"/>
        <end position="161"/>
    </location>
</feature>
<proteinExistence type="predicted"/>
<dbReference type="SUPFAM" id="SSF57850">
    <property type="entry name" value="RING/U-box"/>
    <property type="match status" value="1"/>
</dbReference>
<evidence type="ECO:0000256" key="2">
    <source>
        <dbReference type="ARBA" id="ARBA00022771"/>
    </source>
</evidence>
<name>A0A6C0J1P7_9ZZZZ</name>
<keyword evidence="1" id="KW-0479">Metal-binding</keyword>
<sequence>MEIEKKIINNIVNILYKTYPLDTFFVQNNFRLHKDKLCSVFYRAKSSAINNLTYGYHIQIHLLELKKNMNTFRFYQKKCVFCKLRCVDSKLTCCGKYTHQKCYMKNRHQCCNNLKKVKIQEECPVCFSLCNTKTDCNHTLCETCMTEIKKQPGKTLCPYCRDPINKLEFNNKLFSMCIDDNDIINIKVQII</sequence>
<dbReference type="PROSITE" id="PS00518">
    <property type="entry name" value="ZF_RING_1"/>
    <property type="match status" value="1"/>
</dbReference>
<evidence type="ECO:0000256" key="3">
    <source>
        <dbReference type="ARBA" id="ARBA00022833"/>
    </source>
</evidence>
<evidence type="ECO:0000259" key="4">
    <source>
        <dbReference type="PROSITE" id="PS50089"/>
    </source>
</evidence>
<dbReference type="EMBL" id="MN740281">
    <property type="protein sequence ID" value="QHT97573.1"/>
    <property type="molecule type" value="Genomic_DNA"/>
</dbReference>
<keyword evidence="3" id="KW-0862">Zinc</keyword>
<organism evidence="5">
    <name type="scientific">viral metagenome</name>
    <dbReference type="NCBI Taxonomy" id="1070528"/>
    <lineage>
        <taxon>unclassified sequences</taxon>
        <taxon>metagenomes</taxon>
        <taxon>organismal metagenomes</taxon>
    </lineage>
</organism>